<gene>
    <name evidence="1" type="ORF">EKN94_06520</name>
</gene>
<evidence type="ECO:0000313" key="2">
    <source>
        <dbReference type="Proteomes" id="UP000278241"/>
    </source>
</evidence>
<name>A0ABY0AVY5_9ENTR</name>
<proteinExistence type="predicted"/>
<evidence type="ECO:0000313" key="1">
    <source>
        <dbReference type="EMBL" id="RTN25562.1"/>
    </source>
</evidence>
<evidence type="ECO:0008006" key="3">
    <source>
        <dbReference type="Google" id="ProtNLM"/>
    </source>
</evidence>
<reference evidence="1 2" key="1">
    <citation type="submission" date="2018-12" db="EMBL/GenBank/DDBJ databases">
        <title>The Batch Genome Submission of Enterobacter spp. strains.</title>
        <authorList>
            <person name="Wei L."/>
            <person name="Wu W."/>
            <person name="Lin J."/>
            <person name="Zhang X."/>
            <person name="Feng Y."/>
            <person name="Zong Z."/>
        </authorList>
    </citation>
    <scope>NUCLEOTIDE SEQUENCE [LARGE SCALE GENOMIC DNA]</scope>
    <source>
        <strain evidence="1 2">WCHEM090044</strain>
    </source>
</reference>
<keyword evidence="2" id="KW-1185">Reference proteome</keyword>
<accession>A0ABY0AVY5</accession>
<dbReference type="EMBL" id="RXRX01000003">
    <property type="protein sequence ID" value="RTN25562.1"/>
    <property type="molecule type" value="Genomic_DNA"/>
</dbReference>
<comment type="caution">
    <text evidence="1">The sequence shown here is derived from an EMBL/GenBank/DDBJ whole genome shotgun (WGS) entry which is preliminary data.</text>
</comment>
<organism evidence="1 2">
    <name type="scientific">Enterobacter quasimori</name>
    <dbReference type="NCBI Taxonomy" id="2838947"/>
    <lineage>
        <taxon>Bacteria</taxon>
        <taxon>Pseudomonadati</taxon>
        <taxon>Pseudomonadota</taxon>
        <taxon>Gammaproteobacteria</taxon>
        <taxon>Enterobacterales</taxon>
        <taxon>Enterobacteriaceae</taxon>
        <taxon>Enterobacter</taxon>
    </lineage>
</organism>
<protein>
    <recommendedName>
        <fullName evidence="3">HNH endonuclease</fullName>
    </recommendedName>
</protein>
<sequence>MEKRRDDFLKPVIRLLKESSGYKCSNPQCRVVTNGAGLNTGVAAHIRAAAPLGPRYDATMTPEERRSYQNGIWLCQTCSKMIDNDVSFYTINLLSEWKRLSEEDARNAVGKKVLSEQCASDMLAMALNGYPKSYISQTIKNAHNASEKALEALDPRFNVTSSFEDGLTKFSIHAKENVSLKVTVKNLKNYKRKYQELLSKGASFSIDMSDVSTSGSSLIETITKDSNGVLTLSSQDIDVVMKISLTDSISLVGEALVEVHGKLFHGLKAFTFSGECFSNLLNVKAIFPFKGNKTKFNMHVDLEKWSRLNILNLPFFNKIKTIYDRICEGWNIEFSLEFNGDEFISGVCNNKVNNEYYKKVTTLLSYTERARTLSNLLNVSLEFSPQITFTSDEHRQLRKAISRLREEITLDTTGFNSLPKFTLVACEENVNMFKDKMSETSHFAMESVESEKISVFSREIELYPVRQEYLNVSYIFNKDINNIKYGDEVEVQLVACENFSYIEKYIFPE</sequence>
<dbReference type="Proteomes" id="UP000278241">
    <property type="component" value="Unassembled WGS sequence"/>
</dbReference>
<dbReference type="RefSeq" id="WP_126544351.1">
    <property type="nucleotide sequence ID" value="NZ_RXRX01000003.1"/>
</dbReference>